<reference evidence="18" key="1">
    <citation type="submission" date="2021-03" db="EMBL/GenBank/DDBJ databases">
        <title>Revisited historic fungal species revealed as producer of novel bioactive compounds through whole genome sequencing and comparative genomics.</title>
        <authorList>
            <person name="Vignolle G.A."/>
            <person name="Hochenegger N."/>
            <person name="Mach R.L."/>
            <person name="Mach-Aigner A.R."/>
            <person name="Javad Rahimi M."/>
            <person name="Salim K.A."/>
            <person name="Chan C.M."/>
            <person name="Lim L.B.L."/>
            <person name="Cai F."/>
            <person name="Druzhinina I.S."/>
            <person name="U'Ren J.M."/>
            <person name="Derntl C."/>
        </authorList>
    </citation>
    <scope>NUCLEOTIDE SEQUENCE</scope>
    <source>
        <strain evidence="18">TUCIM 5799</strain>
    </source>
</reference>
<feature type="chain" id="PRO_5040392202" description="CFEM domain-containing protein" evidence="16">
    <location>
        <begin position="21"/>
        <end position="433"/>
    </location>
</feature>
<feature type="transmembrane region" description="Helical" evidence="15">
    <location>
        <begin position="311"/>
        <end position="331"/>
    </location>
</feature>
<keyword evidence="7 15" id="KW-0812">Transmembrane</keyword>
<keyword evidence="19" id="KW-1185">Reference proteome</keyword>
<keyword evidence="11" id="KW-1015">Disulfide bond</keyword>
<evidence type="ECO:0000256" key="2">
    <source>
        <dbReference type="ARBA" id="ARBA00004589"/>
    </source>
</evidence>
<evidence type="ECO:0000256" key="7">
    <source>
        <dbReference type="ARBA" id="ARBA00022692"/>
    </source>
</evidence>
<dbReference type="GO" id="GO:0046872">
    <property type="term" value="F:metal ion binding"/>
    <property type="evidence" value="ECO:0007669"/>
    <property type="project" value="UniProtKB-UniRule"/>
</dbReference>
<evidence type="ECO:0000256" key="6">
    <source>
        <dbReference type="ARBA" id="ARBA00022622"/>
    </source>
</evidence>
<dbReference type="Pfam" id="PF05730">
    <property type="entry name" value="CFEM"/>
    <property type="match status" value="1"/>
</dbReference>
<evidence type="ECO:0000256" key="4">
    <source>
        <dbReference type="ARBA" id="ARBA00010031"/>
    </source>
</evidence>
<dbReference type="PANTHER" id="PTHR33048">
    <property type="entry name" value="PTH11-LIKE INTEGRAL MEMBRANE PROTEIN (AFU_ORTHOLOGUE AFUA_5G11245)"/>
    <property type="match status" value="1"/>
</dbReference>
<feature type="transmembrane region" description="Helical" evidence="15">
    <location>
        <begin position="274"/>
        <end position="299"/>
    </location>
</feature>
<evidence type="ECO:0000256" key="15">
    <source>
        <dbReference type="SAM" id="Phobius"/>
    </source>
</evidence>
<dbReference type="InterPro" id="IPR049326">
    <property type="entry name" value="Rhodopsin_dom_fungi"/>
</dbReference>
<feature type="transmembrane region" description="Helical" evidence="15">
    <location>
        <begin position="351"/>
        <end position="372"/>
    </location>
</feature>
<keyword evidence="6" id="KW-0325">Glycoprotein</keyword>
<accession>A0A9P9WF12</accession>
<comment type="subcellular location">
    <subcellularLocation>
        <location evidence="2">Membrane</location>
        <topology evidence="2">Lipid-anchor</topology>
        <topology evidence="2">GPI-anchor</topology>
    </subcellularLocation>
    <subcellularLocation>
        <location evidence="1">Membrane</location>
        <topology evidence="1">Multi-pass membrane protein</topology>
    </subcellularLocation>
    <subcellularLocation>
        <location evidence="3">Secreted</location>
    </subcellularLocation>
</comment>
<evidence type="ECO:0000313" key="19">
    <source>
        <dbReference type="Proteomes" id="UP000829685"/>
    </source>
</evidence>
<comment type="similarity">
    <text evidence="13">Belongs to the SAT4 family.</text>
</comment>
<keyword evidence="8 16" id="KW-0732">Signal</keyword>
<organism evidence="18 19">
    <name type="scientific">Neoarthrinium moseri</name>
    <dbReference type="NCBI Taxonomy" id="1658444"/>
    <lineage>
        <taxon>Eukaryota</taxon>
        <taxon>Fungi</taxon>
        <taxon>Dikarya</taxon>
        <taxon>Ascomycota</taxon>
        <taxon>Pezizomycotina</taxon>
        <taxon>Sordariomycetes</taxon>
        <taxon>Xylariomycetidae</taxon>
        <taxon>Amphisphaeriales</taxon>
        <taxon>Apiosporaceae</taxon>
        <taxon>Neoarthrinium</taxon>
    </lineage>
</organism>
<dbReference type="GO" id="GO:0005576">
    <property type="term" value="C:extracellular region"/>
    <property type="evidence" value="ECO:0007669"/>
    <property type="project" value="UniProtKB-SubCell"/>
</dbReference>
<feature type="signal peptide" evidence="16">
    <location>
        <begin position="1"/>
        <end position="20"/>
    </location>
</feature>
<evidence type="ECO:0000256" key="3">
    <source>
        <dbReference type="ARBA" id="ARBA00004613"/>
    </source>
</evidence>
<evidence type="ECO:0000313" key="18">
    <source>
        <dbReference type="EMBL" id="KAI1860061.1"/>
    </source>
</evidence>
<evidence type="ECO:0000256" key="16">
    <source>
        <dbReference type="SAM" id="SignalP"/>
    </source>
</evidence>
<evidence type="ECO:0000256" key="5">
    <source>
        <dbReference type="ARBA" id="ARBA00022525"/>
    </source>
</evidence>
<evidence type="ECO:0000256" key="10">
    <source>
        <dbReference type="ARBA" id="ARBA00023136"/>
    </source>
</evidence>
<dbReference type="SMART" id="SM00747">
    <property type="entry name" value="CFEM"/>
    <property type="match status" value="1"/>
</dbReference>
<evidence type="ECO:0000256" key="8">
    <source>
        <dbReference type="ARBA" id="ARBA00022729"/>
    </source>
</evidence>
<gene>
    <name evidence="18" type="ORF">JX265_009985</name>
</gene>
<comment type="caution">
    <text evidence="14">Lacks conserved residue(s) required for the propagation of feature annotation.</text>
</comment>
<feature type="transmembrane region" description="Helical" evidence="15">
    <location>
        <begin position="189"/>
        <end position="216"/>
    </location>
</feature>
<keyword evidence="14" id="KW-0408">Iron</keyword>
<evidence type="ECO:0000256" key="13">
    <source>
        <dbReference type="ARBA" id="ARBA00038359"/>
    </source>
</evidence>
<feature type="transmembrane region" description="Helical" evidence="15">
    <location>
        <begin position="116"/>
        <end position="138"/>
    </location>
</feature>
<keyword evidence="14" id="KW-0349">Heme</keyword>
<feature type="transmembrane region" description="Helical" evidence="15">
    <location>
        <begin position="150"/>
        <end position="169"/>
    </location>
</feature>
<dbReference type="AlphaFoldDB" id="A0A9P9WF12"/>
<comment type="caution">
    <text evidence="18">The sequence shown here is derived from an EMBL/GenBank/DDBJ whole genome shotgun (WGS) entry which is preliminary data.</text>
</comment>
<proteinExistence type="inferred from homology"/>
<evidence type="ECO:0000256" key="1">
    <source>
        <dbReference type="ARBA" id="ARBA00004141"/>
    </source>
</evidence>
<dbReference type="GO" id="GO:0098552">
    <property type="term" value="C:side of membrane"/>
    <property type="evidence" value="ECO:0007669"/>
    <property type="project" value="UniProtKB-KW"/>
</dbReference>
<name>A0A9P9WF12_9PEZI</name>
<dbReference type="EMBL" id="JAFIMR010000032">
    <property type="protein sequence ID" value="KAI1860061.1"/>
    <property type="molecule type" value="Genomic_DNA"/>
</dbReference>
<keyword evidence="14" id="KW-0479">Metal-binding</keyword>
<evidence type="ECO:0000259" key="17">
    <source>
        <dbReference type="PROSITE" id="PS52012"/>
    </source>
</evidence>
<evidence type="ECO:0000256" key="14">
    <source>
        <dbReference type="PROSITE-ProRule" id="PRU01356"/>
    </source>
</evidence>
<evidence type="ECO:0000256" key="9">
    <source>
        <dbReference type="ARBA" id="ARBA00022989"/>
    </source>
</evidence>
<keyword evidence="9 15" id="KW-1133">Transmembrane helix</keyword>
<keyword evidence="12" id="KW-0449">Lipoprotein</keyword>
<dbReference type="PROSITE" id="PS52012">
    <property type="entry name" value="CFEM"/>
    <property type="match status" value="1"/>
</dbReference>
<dbReference type="PANTHER" id="PTHR33048:SF146">
    <property type="entry name" value="INTEGRAL MEMBRANE PROTEIN"/>
    <property type="match status" value="1"/>
</dbReference>
<dbReference type="Proteomes" id="UP000829685">
    <property type="component" value="Unassembled WGS sequence"/>
</dbReference>
<feature type="domain" description="CFEM" evidence="17">
    <location>
        <begin position="16"/>
        <end position="129"/>
    </location>
</feature>
<keyword evidence="5" id="KW-0964">Secreted</keyword>
<evidence type="ECO:0000256" key="12">
    <source>
        <dbReference type="ARBA" id="ARBA00023288"/>
    </source>
</evidence>
<feature type="transmembrane region" description="Helical" evidence="15">
    <location>
        <begin position="236"/>
        <end position="262"/>
    </location>
</feature>
<evidence type="ECO:0000256" key="11">
    <source>
        <dbReference type="ARBA" id="ARBA00023157"/>
    </source>
</evidence>
<dbReference type="InterPro" id="IPR052337">
    <property type="entry name" value="SAT4-like"/>
</dbReference>
<keyword evidence="6" id="KW-0336">GPI-anchor</keyword>
<sequence length="433" mass="48372">MLQAKVSAWLMFVMAVMAMASEMLVVAQTSSLNVTAFVESMPECAFPCIFDTLLEGNCSLTDDSRQADCLCTNIPLQSKFSTCVQLNCEAILDQSSAFKHESNMCEAFPKESRTDVAIISGIITIALSIPIVFARCATRLKVTKRLWADDYMSLITLAMLLAMSSMQIFSARKGIGRHYWDLNLADIVIIRQLFYASKIFYVIIQCTGKVAILLLYQRVFNTGTGAPWFMRTIKILILLTFLVEGVYVLIISFQCWPVAALWDPSIQGAKCFNATAAFSAGGVLNIVSDVVLMFLPIPALRKLQVSRKKRLGIVLMLAVASLGIVASLVRIRFIVAGASAFDSTYFNVDVFTWSLIELFGYLAIDNCFLSLIHCTTLEKKFEGSSTAKHSIDQSIQRRSVREWKEIVVFFGAPPNETFHWPMERKPRLTLETK</sequence>
<dbReference type="InterPro" id="IPR008427">
    <property type="entry name" value="Extracellular_membr_CFEM_dom"/>
</dbReference>
<dbReference type="Pfam" id="PF20684">
    <property type="entry name" value="Fung_rhodopsin"/>
    <property type="match status" value="1"/>
</dbReference>
<comment type="similarity">
    <text evidence="4">Belongs to the RBT5 family.</text>
</comment>
<feature type="binding site" description="axial binding residue" evidence="14">
    <location>
        <position position="62"/>
    </location>
    <ligand>
        <name>heme</name>
        <dbReference type="ChEBI" id="CHEBI:30413"/>
    </ligand>
    <ligandPart>
        <name>Fe</name>
        <dbReference type="ChEBI" id="CHEBI:18248"/>
    </ligandPart>
</feature>
<keyword evidence="10 15" id="KW-0472">Membrane</keyword>
<protein>
    <recommendedName>
        <fullName evidence="17">CFEM domain-containing protein</fullName>
    </recommendedName>
</protein>